<dbReference type="GO" id="GO:0000166">
    <property type="term" value="F:nucleotide binding"/>
    <property type="evidence" value="ECO:0007669"/>
    <property type="project" value="InterPro"/>
</dbReference>
<reference evidence="3" key="1">
    <citation type="submission" date="2018-05" db="EMBL/GenBank/DDBJ databases">
        <authorList>
            <person name="Lanie J.A."/>
            <person name="Ng W.-L."/>
            <person name="Kazmierczak K.M."/>
            <person name="Andrzejewski T.M."/>
            <person name="Davidsen T.M."/>
            <person name="Wayne K.J."/>
            <person name="Tettelin H."/>
            <person name="Glass J.I."/>
            <person name="Rusch D."/>
            <person name="Podicherti R."/>
            <person name="Tsui H.-C.T."/>
            <person name="Winkler M.E."/>
        </authorList>
    </citation>
    <scope>NUCLEOTIDE SEQUENCE</scope>
</reference>
<dbReference type="InterPro" id="IPR006311">
    <property type="entry name" value="TAT_signal"/>
</dbReference>
<evidence type="ECO:0000313" key="3">
    <source>
        <dbReference type="EMBL" id="SVA28725.1"/>
    </source>
</evidence>
<dbReference type="SUPFAM" id="SSF55347">
    <property type="entry name" value="Glyceraldehyde-3-phosphate dehydrogenase-like, C-terminal domain"/>
    <property type="match status" value="1"/>
</dbReference>
<dbReference type="AlphaFoldDB" id="A0A381UKM4"/>
<evidence type="ECO:0000259" key="2">
    <source>
        <dbReference type="Pfam" id="PF22725"/>
    </source>
</evidence>
<dbReference type="EMBL" id="UINC01006634">
    <property type="protein sequence ID" value="SVA28725.1"/>
    <property type="molecule type" value="Genomic_DNA"/>
</dbReference>
<dbReference type="InterPro" id="IPR055170">
    <property type="entry name" value="GFO_IDH_MocA-like_dom"/>
</dbReference>
<dbReference type="PANTHER" id="PTHR43818:SF5">
    <property type="entry name" value="OXIDOREDUCTASE FAMILY PROTEIN"/>
    <property type="match status" value="1"/>
</dbReference>
<dbReference type="InterPro" id="IPR019546">
    <property type="entry name" value="TAT_signal_bac_arc"/>
</dbReference>
<dbReference type="InterPro" id="IPR036291">
    <property type="entry name" value="NAD(P)-bd_dom_sf"/>
</dbReference>
<dbReference type="NCBIfam" id="TIGR01409">
    <property type="entry name" value="TAT_signal_seq"/>
    <property type="match status" value="1"/>
</dbReference>
<accession>A0A381UKM4</accession>
<organism evidence="3">
    <name type="scientific">marine metagenome</name>
    <dbReference type="NCBI Taxonomy" id="408172"/>
    <lineage>
        <taxon>unclassified sequences</taxon>
        <taxon>metagenomes</taxon>
        <taxon>ecological metagenomes</taxon>
    </lineage>
</organism>
<proteinExistence type="predicted"/>
<feature type="domain" description="Gfo/Idh/MocA-like oxidoreductase N-terminal" evidence="1">
    <location>
        <begin position="47"/>
        <end position="173"/>
    </location>
</feature>
<dbReference type="SUPFAM" id="SSF51735">
    <property type="entry name" value="NAD(P)-binding Rossmann-fold domains"/>
    <property type="match status" value="1"/>
</dbReference>
<dbReference type="InterPro" id="IPR000683">
    <property type="entry name" value="Gfo/Idh/MocA-like_OxRdtase_N"/>
</dbReference>
<dbReference type="PANTHER" id="PTHR43818">
    <property type="entry name" value="BCDNA.GH03377"/>
    <property type="match status" value="1"/>
</dbReference>
<dbReference type="Gene3D" id="3.40.50.720">
    <property type="entry name" value="NAD(P)-binding Rossmann-like Domain"/>
    <property type="match status" value="1"/>
</dbReference>
<sequence>MTNKMTSDSETSRRDFLKTSSSAAVASAATLGLISRGSAYGQNSDTIRVGLVGCGGRGTGAANQALTADENVKLTAVADVFPGRVESTVNGLKKRHEKKVDVPHQFVGLDAYQKLIDSGVDLVVLATPPGFRPVHFRAVVEAGKHCFIEKPMATDAPGVRSIMESVKISKQKNLAIVAGFCWRYDYERRAFYERILDGEIGDIQSIYATYLTGPVKPMQPDSAREPEWSDIQWQVRNWYNFAWLGGDGLVEQAVHSIDKIAWAMRDEPPVSCTAVGGRGIPNNSGNIFDHIEVNYSYPKGVRAFMAQRQQRRCHNENRDYLLGTKGRGDIARSIFIENAKGRWSYDGKRENMYQVEHNELFQSIRDG</sequence>
<dbReference type="PROSITE" id="PS51318">
    <property type="entry name" value="TAT"/>
    <property type="match status" value="1"/>
</dbReference>
<dbReference type="InterPro" id="IPR050463">
    <property type="entry name" value="Gfo/Idh/MocA_oxidrdct_glycsds"/>
</dbReference>
<evidence type="ECO:0000259" key="1">
    <source>
        <dbReference type="Pfam" id="PF01408"/>
    </source>
</evidence>
<dbReference type="Gene3D" id="3.30.360.10">
    <property type="entry name" value="Dihydrodipicolinate Reductase, domain 2"/>
    <property type="match status" value="1"/>
</dbReference>
<feature type="non-terminal residue" evidence="3">
    <location>
        <position position="367"/>
    </location>
</feature>
<dbReference type="Pfam" id="PF22725">
    <property type="entry name" value="GFO_IDH_MocA_C3"/>
    <property type="match status" value="1"/>
</dbReference>
<gene>
    <name evidence="3" type="ORF">METZ01_LOCUS81579</name>
</gene>
<feature type="domain" description="GFO/IDH/MocA-like oxidoreductase" evidence="2">
    <location>
        <begin position="193"/>
        <end position="327"/>
    </location>
</feature>
<protein>
    <submittedName>
        <fullName evidence="3">Uncharacterized protein</fullName>
    </submittedName>
</protein>
<name>A0A381UKM4_9ZZZZ</name>
<dbReference type="Pfam" id="PF01408">
    <property type="entry name" value="GFO_IDH_MocA"/>
    <property type="match status" value="1"/>
</dbReference>